<feature type="region of interest" description="Disordered" evidence="1">
    <location>
        <begin position="162"/>
        <end position="212"/>
    </location>
</feature>
<keyword evidence="2" id="KW-0732">Signal</keyword>
<dbReference type="OrthoDB" id="5519265at2"/>
<feature type="compositionally biased region" description="Low complexity" evidence="1">
    <location>
        <begin position="172"/>
        <end position="212"/>
    </location>
</feature>
<comment type="caution">
    <text evidence="3">The sequence shown here is derived from an EMBL/GenBank/DDBJ whole genome shotgun (WGS) entry which is preliminary data.</text>
</comment>
<evidence type="ECO:0000256" key="2">
    <source>
        <dbReference type="SAM" id="SignalP"/>
    </source>
</evidence>
<keyword evidence="4" id="KW-1185">Reference proteome</keyword>
<dbReference type="PROSITE" id="PS51318">
    <property type="entry name" value="TAT"/>
    <property type="match status" value="1"/>
</dbReference>
<dbReference type="EMBL" id="SSMQ01000049">
    <property type="protein sequence ID" value="TKD00189.1"/>
    <property type="molecule type" value="Genomic_DNA"/>
</dbReference>
<gene>
    <name evidence="3" type="ORF">E8A74_35275</name>
</gene>
<organism evidence="3 4">
    <name type="scientific">Polyangium fumosum</name>
    <dbReference type="NCBI Taxonomy" id="889272"/>
    <lineage>
        <taxon>Bacteria</taxon>
        <taxon>Pseudomonadati</taxon>
        <taxon>Myxococcota</taxon>
        <taxon>Polyangia</taxon>
        <taxon>Polyangiales</taxon>
        <taxon>Polyangiaceae</taxon>
        <taxon>Polyangium</taxon>
    </lineage>
</organism>
<dbReference type="InterPro" id="IPR006311">
    <property type="entry name" value="TAT_signal"/>
</dbReference>
<evidence type="ECO:0000256" key="1">
    <source>
        <dbReference type="SAM" id="MobiDB-lite"/>
    </source>
</evidence>
<dbReference type="RefSeq" id="WP_136933482.1">
    <property type="nucleotide sequence ID" value="NZ_SSMQ01000049.1"/>
</dbReference>
<proteinExistence type="predicted"/>
<dbReference type="AlphaFoldDB" id="A0A4U1J0W4"/>
<protein>
    <submittedName>
        <fullName evidence="3">Uncharacterized protein</fullName>
    </submittedName>
</protein>
<evidence type="ECO:0000313" key="3">
    <source>
        <dbReference type="EMBL" id="TKD00189.1"/>
    </source>
</evidence>
<accession>A0A4U1J0W4</accession>
<name>A0A4U1J0W4_9BACT</name>
<feature type="signal peptide" evidence="2">
    <location>
        <begin position="1"/>
        <end position="20"/>
    </location>
</feature>
<sequence>MKHRRLFLALGLGAALGAAAALSLAEPSRAKAPAAPAPPKGGFVPDPPGNASKKQWVFDVSIQGGKAALPRASSVLVDTPTPTLRMMGRFAVEFWVGKELLDRIRFDVPMLDRDPNNRRRDPLRGPDFTNVSTRLKVRMADSPRTAFVALVDRATGDVQRFAWPPDAEGRLAPLGAPAAPAQAKEAPSDAGSPGDSGSFGDAGPGDAAADGR</sequence>
<dbReference type="Proteomes" id="UP000309215">
    <property type="component" value="Unassembled WGS sequence"/>
</dbReference>
<evidence type="ECO:0000313" key="4">
    <source>
        <dbReference type="Proteomes" id="UP000309215"/>
    </source>
</evidence>
<reference evidence="3 4" key="1">
    <citation type="submission" date="2019-04" db="EMBL/GenBank/DDBJ databases">
        <authorList>
            <person name="Li Y."/>
            <person name="Wang J."/>
        </authorList>
    </citation>
    <scope>NUCLEOTIDE SEQUENCE [LARGE SCALE GENOMIC DNA]</scope>
    <source>
        <strain evidence="3 4">DSM 14668</strain>
    </source>
</reference>
<feature type="chain" id="PRO_5020424834" evidence="2">
    <location>
        <begin position="21"/>
        <end position="212"/>
    </location>
</feature>